<comment type="caution">
    <text evidence="2">The sequence shown here is derived from an EMBL/GenBank/DDBJ whole genome shotgun (WGS) entry which is preliminary data.</text>
</comment>
<evidence type="ECO:0000313" key="3">
    <source>
        <dbReference type="Proteomes" id="UP001189429"/>
    </source>
</evidence>
<feature type="compositionally biased region" description="Gly residues" evidence="1">
    <location>
        <begin position="331"/>
        <end position="340"/>
    </location>
</feature>
<dbReference type="Proteomes" id="UP001189429">
    <property type="component" value="Unassembled WGS sequence"/>
</dbReference>
<accession>A0ABN9Y219</accession>
<feature type="region of interest" description="Disordered" evidence="1">
    <location>
        <begin position="319"/>
        <end position="349"/>
    </location>
</feature>
<organism evidence="2 3">
    <name type="scientific">Prorocentrum cordatum</name>
    <dbReference type="NCBI Taxonomy" id="2364126"/>
    <lineage>
        <taxon>Eukaryota</taxon>
        <taxon>Sar</taxon>
        <taxon>Alveolata</taxon>
        <taxon>Dinophyceae</taxon>
        <taxon>Prorocentrales</taxon>
        <taxon>Prorocentraceae</taxon>
        <taxon>Prorocentrum</taxon>
    </lineage>
</organism>
<keyword evidence="3" id="KW-1185">Reference proteome</keyword>
<dbReference type="EMBL" id="CAUYUJ010021704">
    <property type="protein sequence ID" value="CAK0906519.1"/>
    <property type="molecule type" value="Genomic_DNA"/>
</dbReference>
<evidence type="ECO:0000313" key="2">
    <source>
        <dbReference type="EMBL" id="CAK0906519.1"/>
    </source>
</evidence>
<sequence length="349" mass="35460">MPADLAVADPGGAGIADAAVRQTRTTAASGTFDSEDEREAGRVSCRRGASDAAELPGRESGGQRAWEHSAGGGCIGTRDALEGSTRPTPEAPLLSGGAAEQGLGVLVAITQQEQQLPSKMGEHDLPLAADRGWLSWRSPALETLRLRLADGSVLAFTCSRCVAKFREAAMILRLEGLASCQTRHSGSGIDRASGAWAHAGTQPRTATNQGCLEAPTLVASHVDAHAQVQSLGRGSAASIVSSTTLRHRAARAAGAAAAAAAAAASVPLKPGERVEVFGLQSEAGRGLNGKSGVITKWDEAKGRFQVELGQANLQSLKPDNLRRCSTSSSAGGAGGAGGPETGYQGPSAG</sequence>
<name>A0ABN9Y219_9DINO</name>
<protein>
    <submittedName>
        <fullName evidence="2">Uncharacterized protein</fullName>
    </submittedName>
</protein>
<proteinExistence type="predicted"/>
<feature type="region of interest" description="Disordered" evidence="1">
    <location>
        <begin position="26"/>
        <end position="92"/>
    </location>
</feature>
<evidence type="ECO:0000256" key="1">
    <source>
        <dbReference type="SAM" id="MobiDB-lite"/>
    </source>
</evidence>
<gene>
    <name evidence="2" type="ORF">PCOR1329_LOCUS81806</name>
</gene>
<reference evidence="2" key="1">
    <citation type="submission" date="2023-10" db="EMBL/GenBank/DDBJ databases">
        <authorList>
            <person name="Chen Y."/>
            <person name="Shah S."/>
            <person name="Dougan E. K."/>
            <person name="Thang M."/>
            <person name="Chan C."/>
        </authorList>
    </citation>
    <scope>NUCLEOTIDE SEQUENCE [LARGE SCALE GENOMIC DNA]</scope>
</reference>